<dbReference type="SUPFAM" id="SSF88659">
    <property type="entry name" value="Sigma3 and sigma4 domains of RNA polymerase sigma factors"/>
    <property type="match status" value="1"/>
</dbReference>
<comment type="caution">
    <text evidence="1">The sequence shown here is derived from an EMBL/GenBank/DDBJ whole genome shotgun (WGS) entry which is preliminary data.</text>
</comment>
<dbReference type="InterPro" id="IPR013324">
    <property type="entry name" value="RNA_pol_sigma_r3/r4-like"/>
</dbReference>
<name>A0A6G4EDC8_CLOBO</name>
<evidence type="ECO:0000313" key="1">
    <source>
        <dbReference type="EMBL" id="NFH61174.1"/>
    </source>
</evidence>
<dbReference type="AlphaFoldDB" id="A0A6G4EDC8"/>
<accession>A0A6G4EDC8</accession>
<dbReference type="EMBL" id="SWRL01000002">
    <property type="protein sequence ID" value="NFH61174.1"/>
    <property type="molecule type" value="Genomic_DNA"/>
</dbReference>
<sequence>MLDKKLYAKTEGRLYRYFKDIEEVDRLDNRCMELEKTKESLRQDIINTNVSIDAELGMAIGYEERVQTSNTRISRAEQGVIKEIEKMQREWKMIRKQILKNHFRIREINRQNADMNYLFRNMDTEYRLIAEMKYKEKLSLEKIGERLCIDKSNVKRKKDKIVRDTSKFI</sequence>
<protein>
    <submittedName>
        <fullName evidence="1">Uncharacterized protein</fullName>
    </submittedName>
</protein>
<proteinExistence type="predicted"/>
<reference evidence="1" key="1">
    <citation type="submission" date="2019-04" db="EMBL/GenBank/DDBJ databases">
        <title>Genome sequencing of Clostridium botulinum Groups I-IV and Clostridium butyricum.</title>
        <authorList>
            <person name="Brunt J."/>
            <person name="Van Vliet A.H.M."/>
            <person name="Stringer S.C."/>
            <person name="Carter A.T."/>
            <person name="Peck M.W."/>
        </authorList>
    </citation>
    <scope>NUCLEOTIDE SEQUENCE</scope>
    <source>
        <strain evidence="1">IFR 15/031</strain>
    </source>
</reference>
<gene>
    <name evidence="1" type="ORF">FC962_04520</name>
</gene>
<organism evidence="1">
    <name type="scientific">Clostridium botulinum</name>
    <dbReference type="NCBI Taxonomy" id="1491"/>
    <lineage>
        <taxon>Bacteria</taxon>
        <taxon>Bacillati</taxon>
        <taxon>Bacillota</taxon>
        <taxon>Clostridia</taxon>
        <taxon>Eubacteriales</taxon>
        <taxon>Clostridiaceae</taxon>
        <taxon>Clostridium</taxon>
    </lineage>
</organism>